<comment type="similarity">
    <text evidence="2">Belongs to the class-V pyridoxal-phosphate-dependent aminotransferase family. NifS/IscS subfamily.</text>
</comment>
<evidence type="ECO:0000259" key="8">
    <source>
        <dbReference type="Pfam" id="PF00266"/>
    </source>
</evidence>
<keyword evidence="4" id="KW-0663">Pyridoxal phosphate</keyword>
<dbReference type="NCBIfam" id="NF002806">
    <property type="entry name" value="PRK02948.1"/>
    <property type="match status" value="1"/>
</dbReference>
<dbReference type="eggNOG" id="COG1104">
    <property type="taxonomic scope" value="Bacteria"/>
</dbReference>
<dbReference type="FunFam" id="3.40.640.10:FF:000084">
    <property type="entry name" value="IscS-like cysteine desulfurase"/>
    <property type="match status" value="1"/>
</dbReference>
<keyword evidence="6" id="KW-0411">Iron-sulfur</keyword>
<dbReference type="GO" id="GO:0051536">
    <property type="term" value="F:iron-sulfur cluster binding"/>
    <property type="evidence" value="ECO:0007669"/>
    <property type="project" value="UniProtKB-KW"/>
</dbReference>
<dbReference type="InterPro" id="IPR015421">
    <property type="entry name" value="PyrdxlP-dep_Trfase_major"/>
</dbReference>
<dbReference type="Gene3D" id="1.10.260.50">
    <property type="match status" value="1"/>
</dbReference>
<evidence type="ECO:0000256" key="2">
    <source>
        <dbReference type="ARBA" id="ARBA00006490"/>
    </source>
</evidence>
<dbReference type="HOGENOM" id="CLU_003433_0_0_9"/>
<keyword evidence="5" id="KW-0408">Iron</keyword>
<comment type="cofactor">
    <cofactor evidence="1 7">
        <name>pyridoxal 5'-phosphate</name>
        <dbReference type="ChEBI" id="CHEBI:597326"/>
    </cofactor>
</comment>
<dbReference type="EMBL" id="CP002582">
    <property type="protein sequence ID" value="ADZ83849.1"/>
    <property type="molecule type" value="Genomic_DNA"/>
</dbReference>
<evidence type="ECO:0000256" key="4">
    <source>
        <dbReference type="ARBA" id="ARBA00022898"/>
    </source>
</evidence>
<sequence length="391" mass="42840">MKREIYLDNAATTKPLECVAEVVKETMLAYYGNPSSLHKKGMEAENILKEASQFFAKVLGCVPEEILYTSGGTESNNMAIIGASLAYRRQGKKIITTTIEHPSVSEVFKYLETQGFEIVIIGVNAEGYVDLKALENAVDEETILVSIMHVNNEIGTIQPITEIGKVVKSKNPDTLFHVDAVQSFGKLPIHVKKSKIDFLSMSAHKFYGPRGIGLLYKSKQAKMKQLFWGGGQQKNFRSGTENIPGVAGTLSAAKYVFKEQEAILSHMANCKATLANGLLNHLPDIWINGPGLAEGAPYILNIGFKDVRAEVLLHALEQEGIFVSSGSACSSHKKVKDGVLVAIGLPNDCLDNAIRFSFAHDTSLEDINEVIEIIQSQVTLLRRYTPGGRKK</sequence>
<proteinExistence type="inferred from homology"/>
<dbReference type="EC" id="2.8.1.7" evidence="9"/>
<evidence type="ECO:0000256" key="5">
    <source>
        <dbReference type="ARBA" id="ARBA00023004"/>
    </source>
</evidence>
<dbReference type="InterPro" id="IPR016454">
    <property type="entry name" value="Cysteine_dSase"/>
</dbReference>
<evidence type="ECO:0000256" key="1">
    <source>
        <dbReference type="ARBA" id="ARBA00001933"/>
    </source>
</evidence>
<dbReference type="RefSeq" id="WP_013657143.1">
    <property type="nucleotide sequence ID" value="NC_015275.1"/>
</dbReference>
<dbReference type="InterPro" id="IPR015422">
    <property type="entry name" value="PyrdxlP-dep_Trfase_small"/>
</dbReference>
<dbReference type="STRING" id="642492.Clole_2135"/>
<evidence type="ECO:0000256" key="7">
    <source>
        <dbReference type="RuleBase" id="RU004504"/>
    </source>
</evidence>
<dbReference type="SUPFAM" id="SSF53383">
    <property type="entry name" value="PLP-dependent transferases"/>
    <property type="match status" value="1"/>
</dbReference>
<dbReference type="InterPro" id="IPR000192">
    <property type="entry name" value="Aminotrans_V_dom"/>
</dbReference>
<feature type="domain" description="Aminotransferase class V" evidence="8">
    <location>
        <begin position="5"/>
        <end position="369"/>
    </location>
</feature>
<dbReference type="AlphaFoldDB" id="F2JQZ1"/>
<dbReference type="InterPro" id="IPR015424">
    <property type="entry name" value="PyrdxlP-dep_Trfase"/>
</dbReference>
<dbReference type="Gene3D" id="3.40.640.10">
    <property type="entry name" value="Type I PLP-dependent aspartate aminotransferase-like (Major domain)"/>
    <property type="match status" value="1"/>
</dbReference>
<dbReference type="GO" id="GO:0031071">
    <property type="term" value="F:cysteine desulfurase activity"/>
    <property type="evidence" value="ECO:0007669"/>
    <property type="project" value="UniProtKB-EC"/>
</dbReference>
<dbReference type="KEGG" id="cle:Clole_2135"/>
<dbReference type="GO" id="GO:0046872">
    <property type="term" value="F:metal ion binding"/>
    <property type="evidence" value="ECO:0007669"/>
    <property type="project" value="UniProtKB-KW"/>
</dbReference>
<keyword evidence="3" id="KW-0479">Metal-binding</keyword>
<dbReference type="PIRSF" id="PIRSF005572">
    <property type="entry name" value="NifS"/>
    <property type="match status" value="1"/>
</dbReference>
<dbReference type="PANTHER" id="PTHR11601:SF50">
    <property type="entry name" value="CYSTEINE DESULFURASE ISCS 2-RELATED"/>
    <property type="match status" value="1"/>
</dbReference>
<protein>
    <submittedName>
        <fullName evidence="9">Cysteine desulfurase</fullName>
        <ecNumber evidence="9">2.8.1.7</ecNumber>
    </submittedName>
</protein>
<name>F2JQZ1_CELLD</name>
<evidence type="ECO:0000313" key="9">
    <source>
        <dbReference type="EMBL" id="ADZ83849.1"/>
    </source>
</evidence>
<reference evidence="9 10" key="1">
    <citation type="journal article" date="2011" name="J. Bacteriol.">
        <title>Complete genome sequence of the cellulose-degrading bacterium Cellulosilyticum lentocellum.</title>
        <authorList>
            <consortium name="US DOE Joint Genome Institute"/>
            <person name="Miller D.A."/>
            <person name="Suen G."/>
            <person name="Bruce D."/>
            <person name="Copeland A."/>
            <person name="Cheng J.F."/>
            <person name="Detter C."/>
            <person name="Goodwin L.A."/>
            <person name="Han C.S."/>
            <person name="Hauser L.J."/>
            <person name="Land M.L."/>
            <person name="Lapidus A."/>
            <person name="Lucas S."/>
            <person name="Meincke L."/>
            <person name="Pitluck S."/>
            <person name="Tapia R."/>
            <person name="Teshima H."/>
            <person name="Woyke T."/>
            <person name="Fox B.G."/>
            <person name="Angert E.R."/>
            <person name="Currie C.R."/>
        </authorList>
    </citation>
    <scope>NUCLEOTIDE SEQUENCE [LARGE SCALE GENOMIC DNA]</scope>
    <source>
        <strain evidence="10">ATCC 49066 / DSM 5427 / NCIMB 11756 / RHM5</strain>
    </source>
</reference>
<organism evidence="9 10">
    <name type="scientific">Cellulosilyticum lentocellum (strain ATCC 49066 / DSM 5427 / NCIMB 11756 / RHM5)</name>
    <name type="common">Clostridium lentocellum</name>
    <dbReference type="NCBI Taxonomy" id="642492"/>
    <lineage>
        <taxon>Bacteria</taxon>
        <taxon>Bacillati</taxon>
        <taxon>Bacillota</taxon>
        <taxon>Clostridia</taxon>
        <taxon>Lachnospirales</taxon>
        <taxon>Cellulosilyticaceae</taxon>
        <taxon>Cellulosilyticum</taxon>
    </lineage>
</organism>
<keyword evidence="10" id="KW-1185">Reference proteome</keyword>
<keyword evidence="9" id="KW-0808">Transferase</keyword>
<dbReference type="InterPro" id="IPR020578">
    <property type="entry name" value="Aminotrans_V_PyrdxlP_BS"/>
</dbReference>
<dbReference type="PANTHER" id="PTHR11601">
    <property type="entry name" value="CYSTEINE DESULFURYLASE FAMILY MEMBER"/>
    <property type="match status" value="1"/>
</dbReference>
<accession>F2JQZ1</accession>
<dbReference type="Pfam" id="PF00266">
    <property type="entry name" value="Aminotran_5"/>
    <property type="match status" value="1"/>
</dbReference>
<evidence type="ECO:0000256" key="3">
    <source>
        <dbReference type="ARBA" id="ARBA00022723"/>
    </source>
</evidence>
<evidence type="ECO:0000256" key="6">
    <source>
        <dbReference type="ARBA" id="ARBA00023014"/>
    </source>
</evidence>
<gene>
    <name evidence="9" type="ordered locus">Clole_2135</name>
</gene>
<evidence type="ECO:0000313" key="10">
    <source>
        <dbReference type="Proteomes" id="UP000008467"/>
    </source>
</evidence>
<dbReference type="Proteomes" id="UP000008467">
    <property type="component" value="Chromosome"/>
</dbReference>
<dbReference type="Gene3D" id="3.90.1150.10">
    <property type="entry name" value="Aspartate Aminotransferase, domain 1"/>
    <property type="match status" value="1"/>
</dbReference>
<dbReference type="PROSITE" id="PS00595">
    <property type="entry name" value="AA_TRANSFER_CLASS_5"/>
    <property type="match status" value="1"/>
</dbReference>